<feature type="region of interest" description="Disordered" evidence="2">
    <location>
        <begin position="478"/>
        <end position="505"/>
    </location>
</feature>
<feature type="region of interest" description="Disordered" evidence="2">
    <location>
        <begin position="1112"/>
        <end position="1133"/>
    </location>
</feature>
<dbReference type="InterPro" id="IPR029376">
    <property type="entry name" value="DUF4549"/>
</dbReference>
<feature type="compositionally biased region" description="Low complexity" evidence="2">
    <location>
        <begin position="1114"/>
        <end position="1129"/>
    </location>
</feature>
<dbReference type="PANTHER" id="PTHR33331">
    <property type="entry name" value="COILED-COIL DOMAIN-CONTAINING PROTEIN 162"/>
    <property type="match status" value="1"/>
</dbReference>
<feature type="domain" description="DUF4549" evidence="3">
    <location>
        <begin position="19"/>
        <end position="160"/>
    </location>
</feature>
<evidence type="ECO:0000313" key="4">
    <source>
        <dbReference type="EMBL" id="KYO24707.1"/>
    </source>
</evidence>
<dbReference type="EMBL" id="AKHW03006032">
    <property type="protein sequence ID" value="KYO24707.1"/>
    <property type="molecule type" value="Genomic_DNA"/>
</dbReference>
<sequence length="2231" mass="256050">MQHVQLDRLGVKMYNSDDVYKISSTERVQQLEKELAVQLAELKGEIEDNGVLQGTSNKVYSSVPIPKDASYFRKEREMILKKGLQVAEVKPLVVQADVMQRELESCLRREYTEENLPLLLHQFFTDRITQLVQSKYLHLLRWQRFCKHSSVIERLYPLYQKQVGHIMEEYNDAVQRAARLSVARENFLTGKKNPVNVVTQEDLVIYTQWLVCHLHSLKAIHSYLRVLQYLPISHRMSVTIEKHPDVAQDNQDKFGSVAGSESLSSDVRFFLCPSSSYTDGPHRRDTAFMLPRHCTGTDELKPQLQLLLSHFGICYDTDNLKNSADEMQLFSLVVRKFRNVFHKQQVMRTFPVYDTGRPGSENWGTFDPSITLKKRANWIPFLRIKPKQDPWQQKLLTKLKQWKKVDLLMDLQSKFLEVSSMEQVMEVLQEHATSVLEPHPVPLNFVTSCSSGQNNYDQIWKRIYSTSELHQEQNLEDDSLAVGKSEKNMENVSLSKDPGSSRKKKETGYSYITTLQLLGLEEGTEANNKDVVMRKGAYLSVLYLRHLRIRELKRVCLGVLNYFRSVERTLTISTSGLLVNAGNLVPSAEDTCWVNAVKGGIGMSGGLGSHHYVYYTPADFKVHSAKFMEFLEVENHDDFYTTEDGCIHTQDQRGAYIIYDLALKDLKELENQLLLVASQYIEKEKSHIMCGSQPSDSNLLGWAHASVDRFAVLLDLWTCETTLLKHKCQLLDAYFEAYQHALDAEERFALAQAITDIIYKRPRFDLRLGYFVSTYKDECICLRLHLQLVRDIVNQHIDSQREYVYKIWREGQKGGIGEFGLPPNIIAKQLISLNSHFPTLKNIYLLEFHPSLGLVSLIPKSLEHLSQEFHTICRPQTASEATSLDKKVLQLALDEWLSLENLELLYSPQIQKDLFSDVLVDDPVLVKEIAMSVVESGADEEKKQSKGKQTFILDSFSRLLELVTLRHRLIESTMESARLARFYKLFAKEMGFDEFHLHLRPVHFEFASHKEKADQPPPVFITALLEDDSTVDRYIPSSLMLSIQEIDNQIGKFSFQTRDSVIQLLSPSGVKNMQIILACQVTQKNALIAAVQQASFCHVAQPTYTPDLKERNVSLRSRSSSASGRNSRSGYGTENQLAVAPAIPYAKGHHLDMHRTIKRPPEAFISIQLEKLGPRDQMLNTFIEKKEIMGSRMQNPDEVLKIKREVIGEYCHNLSHRMSHHALRGQIIACYNSLRNLLEAFPVIRDKYFMIGLPQEKKGERHSKENLLASPRSFQPRPRYLLSPDGQAFLNLWFIPHSSEVLIMFKMLPEKAAYRALRLSLQMVAALLDIVSYLLSFAQLGNSPSCFDTLNPECLTADWGGTERIGTELQEIQRMIDNLQNPLDPHQVAQLVILHREVLFLQFDATVRHLLRETFLSSGNISAYQSITDGMYHGLPPLSNSVVRSAFASQFGLPQPLDPHSSSALMLFPWRALLADGGPFPVTISNLIPINYYMQLCLCRLSNDDRKIAHGELVGIHFLIEDILETSCDVVMEDDAEQQTLAKKKQQNLAEIVESNASLSKSRGKTSKALWRQHNPLTSCTLMRSFLIIWKQLSVLKAEWGRLKLKVEDINTVPLYRQFSELFCTDILHPAMKTIARQMDIEDEFEELVISSQSILPPKGASEIEIKMCQLQKLLESLEIHMIHDVQRKINQEMTLVTSERAREESGLPTELWKHRVMQENFSVIRPQIVETFVQRLMENSQESDAEISFTKDHLQSCLTALGCDIMARERSNFETYSMFYENILQQQHRLLYQKEQELYAVEEDGKQTEVTLSQIAELSHEMIMEVTALRARVADLEGEKLSLKEKIRKEVQDEYETLVRNLFVTCVQLKGKLDDYRLNMCQQVFEIVSEVRKEGVDSMIELKKKFGSTTDDKGLKEHLSTQEQLQVLQDENSRLGELVYKLKILNCWKHTAQKAQLSLKLRTAEKEALQNKKECLTAKMMAEQEVTLFHEQLVAVRKALARSEAENEKLQKQLDQQKQLLQEAKHRMTQETRSRQQLDVIKAENMQKVREDMEEKEQRLHFLTEEAEKSAKIEQLQQKKIRKEMRQIRSQLIQERSLKLDAFQRVDELQGQVYDLEAGAYQKSSPGGMRRKTTNRLSLSAGSTKRSFSGSTAWTQRMVVSASTLPRGYQQHVLIPDAKCSNVTAGTTPRPKTVPSRWRERGVDTLFPGLPENSHHAILLQSHEQQLAPK</sequence>
<feature type="coiled-coil region" evidence="1">
    <location>
        <begin position="1827"/>
        <end position="1854"/>
    </location>
</feature>
<dbReference type="Proteomes" id="UP000050525">
    <property type="component" value="Unassembled WGS sequence"/>
</dbReference>
<feature type="compositionally biased region" description="Polar residues" evidence="2">
    <location>
        <begin position="2136"/>
        <end position="2147"/>
    </location>
</feature>
<protein>
    <recommendedName>
        <fullName evidence="3">DUF4549 domain-containing protein</fullName>
    </recommendedName>
</protein>
<comment type="caution">
    <text evidence="4">The sequence shown here is derived from an EMBL/GenBank/DDBJ whole genome shotgun (WGS) entry which is preliminary data.</text>
</comment>
<dbReference type="InterPro" id="IPR040401">
    <property type="entry name" value="CCDC162"/>
</dbReference>
<evidence type="ECO:0000256" key="1">
    <source>
        <dbReference type="SAM" id="Coils"/>
    </source>
</evidence>
<keyword evidence="1" id="KW-0175">Coiled coil</keyword>
<dbReference type="PANTHER" id="PTHR33331:SF13">
    <property type="entry name" value="COILED-COIL DOMAIN CONTAINING 162"/>
    <property type="match status" value="1"/>
</dbReference>
<name>A0A151MJL5_ALLMI</name>
<evidence type="ECO:0000313" key="5">
    <source>
        <dbReference type="Proteomes" id="UP000050525"/>
    </source>
</evidence>
<dbReference type="Pfam" id="PF15082">
    <property type="entry name" value="DUF4549"/>
    <property type="match status" value="1"/>
</dbReference>
<keyword evidence="5" id="KW-1185">Reference proteome</keyword>
<accession>A0A151MJL5</accession>
<feature type="coiled-coil region" evidence="1">
    <location>
        <begin position="1955"/>
        <end position="2074"/>
    </location>
</feature>
<evidence type="ECO:0000259" key="3">
    <source>
        <dbReference type="Pfam" id="PF15082"/>
    </source>
</evidence>
<proteinExistence type="predicted"/>
<gene>
    <name evidence="4" type="ORF">Y1Q_0017798</name>
</gene>
<feature type="region of interest" description="Disordered" evidence="2">
    <location>
        <begin position="2123"/>
        <end position="2147"/>
    </location>
</feature>
<reference evidence="4 5" key="1">
    <citation type="journal article" date="2012" name="Genome Biol.">
        <title>Sequencing three crocodilian genomes to illuminate the evolution of archosaurs and amniotes.</title>
        <authorList>
            <person name="St John J.A."/>
            <person name="Braun E.L."/>
            <person name="Isberg S.R."/>
            <person name="Miles L.G."/>
            <person name="Chong A.Y."/>
            <person name="Gongora J."/>
            <person name="Dalzell P."/>
            <person name="Moran C."/>
            <person name="Bed'hom B."/>
            <person name="Abzhanov A."/>
            <person name="Burgess S.C."/>
            <person name="Cooksey A.M."/>
            <person name="Castoe T.A."/>
            <person name="Crawford N.G."/>
            <person name="Densmore L.D."/>
            <person name="Drew J.C."/>
            <person name="Edwards S.V."/>
            <person name="Faircloth B.C."/>
            <person name="Fujita M.K."/>
            <person name="Greenwold M.J."/>
            <person name="Hoffmann F.G."/>
            <person name="Howard J.M."/>
            <person name="Iguchi T."/>
            <person name="Janes D.E."/>
            <person name="Khan S.Y."/>
            <person name="Kohno S."/>
            <person name="de Koning A.J."/>
            <person name="Lance S.L."/>
            <person name="McCarthy F.M."/>
            <person name="McCormack J.E."/>
            <person name="Merchant M.E."/>
            <person name="Peterson D.G."/>
            <person name="Pollock D.D."/>
            <person name="Pourmand N."/>
            <person name="Raney B.J."/>
            <person name="Roessler K.A."/>
            <person name="Sanford J.R."/>
            <person name="Sawyer R.H."/>
            <person name="Schmidt C.J."/>
            <person name="Triplett E.W."/>
            <person name="Tuberville T.D."/>
            <person name="Venegas-Anaya M."/>
            <person name="Howard J.T."/>
            <person name="Jarvis E.D."/>
            <person name="Guillette L.J.Jr."/>
            <person name="Glenn T.C."/>
            <person name="Green R.E."/>
            <person name="Ray D.A."/>
        </authorList>
    </citation>
    <scope>NUCLEOTIDE SEQUENCE [LARGE SCALE GENOMIC DNA]</scope>
    <source>
        <strain evidence="4">KSC_2009_1</strain>
    </source>
</reference>
<organism evidence="4 5">
    <name type="scientific">Alligator mississippiensis</name>
    <name type="common">American alligator</name>
    <dbReference type="NCBI Taxonomy" id="8496"/>
    <lineage>
        <taxon>Eukaryota</taxon>
        <taxon>Metazoa</taxon>
        <taxon>Chordata</taxon>
        <taxon>Craniata</taxon>
        <taxon>Vertebrata</taxon>
        <taxon>Euteleostomi</taxon>
        <taxon>Archelosauria</taxon>
        <taxon>Archosauria</taxon>
        <taxon>Crocodylia</taxon>
        <taxon>Alligatoridae</taxon>
        <taxon>Alligatorinae</taxon>
        <taxon>Alligator</taxon>
    </lineage>
</organism>
<evidence type="ECO:0000256" key="2">
    <source>
        <dbReference type="SAM" id="MobiDB-lite"/>
    </source>
</evidence>
<dbReference type="eggNOG" id="ENOG502QRID">
    <property type="taxonomic scope" value="Eukaryota"/>
</dbReference>